<organism evidence="1 2">
    <name type="scientific">Photobacterium kishitanii</name>
    <dbReference type="NCBI Taxonomy" id="318456"/>
    <lineage>
        <taxon>Bacteria</taxon>
        <taxon>Pseudomonadati</taxon>
        <taxon>Pseudomonadota</taxon>
        <taxon>Gammaproteobacteria</taxon>
        <taxon>Vibrionales</taxon>
        <taxon>Vibrionaceae</taxon>
        <taxon>Photobacterium</taxon>
    </lineage>
</organism>
<evidence type="ECO:0008006" key="3">
    <source>
        <dbReference type="Google" id="ProtNLM"/>
    </source>
</evidence>
<sequence length="313" mass="34455">MKQTLTAIGISLMLYGCATTTETVKPKAFSDKYSYAYNVANQTALTANKSKLKDFTKKEIDELKKVDLVGGSAGSASMLFGTLSLLTGDFASAAVNLSGGIVADLSAKKHSSGYSRFIVTNTLSNDNESDEIASTIRKAILDTLPNGYKIERISFRGSIVDFIVGGKCDSVSALNLNFENDAFYSIKSEDINPELNWCLSGGYESFAQIPMFSNYQSNLYHTVTSNYGFDSGRAPYGTIDFNGILKAMNIDINVVNYNELIKEISSKLPKTYYFYKTNFSKTVNKNTNKIVTLMDVMPAIFNNGVMYNFIETE</sequence>
<keyword evidence="2" id="KW-1185">Reference proteome</keyword>
<name>A0AAX0YTX2_9GAMM</name>
<reference evidence="1 2" key="1">
    <citation type="submission" date="2018-01" db="EMBL/GenBank/DDBJ databases">
        <title>Whole genome sequencing of Histamine producing bacteria.</title>
        <authorList>
            <person name="Butler K."/>
        </authorList>
    </citation>
    <scope>NUCLEOTIDE SEQUENCE [LARGE SCALE GENOMIC DNA]</scope>
    <source>
        <strain evidence="1 2">A1-4</strain>
    </source>
</reference>
<protein>
    <recommendedName>
        <fullName evidence="3">Lipoprotein</fullName>
    </recommendedName>
</protein>
<dbReference type="AlphaFoldDB" id="A0AAX0YTX2"/>
<dbReference type="EMBL" id="PYOZ01000004">
    <property type="protein sequence ID" value="PSX45167.1"/>
    <property type="molecule type" value="Genomic_DNA"/>
</dbReference>
<evidence type="ECO:0000313" key="2">
    <source>
        <dbReference type="Proteomes" id="UP000240728"/>
    </source>
</evidence>
<accession>A0AAX0YTX2</accession>
<gene>
    <name evidence="1" type="ORF">C0W53_07985</name>
</gene>
<dbReference type="RefSeq" id="WP_045041951.1">
    <property type="nucleotide sequence ID" value="NZ_JZTB01000003.1"/>
</dbReference>
<dbReference type="Proteomes" id="UP000240728">
    <property type="component" value="Unassembled WGS sequence"/>
</dbReference>
<dbReference type="PROSITE" id="PS51257">
    <property type="entry name" value="PROKAR_LIPOPROTEIN"/>
    <property type="match status" value="1"/>
</dbReference>
<comment type="caution">
    <text evidence="1">The sequence shown here is derived from an EMBL/GenBank/DDBJ whole genome shotgun (WGS) entry which is preliminary data.</text>
</comment>
<evidence type="ECO:0000313" key="1">
    <source>
        <dbReference type="EMBL" id="PSX45167.1"/>
    </source>
</evidence>
<proteinExistence type="predicted"/>